<organism evidence="2">
    <name type="scientific">Homalodisca liturata</name>
    <dbReference type="NCBI Taxonomy" id="320908"/>
    <lineage>
        <taxon>Eukaryota</taxon>
        <taxon>Metazoa</taxon>
        <taxon>Ecdysozoa</taxon>
        <taxon>Arthropoda</taxon>
        <taxon>Hexapoda</taxon>
        <taxon>Insecta</taxon>
        <taxon>Pterygota</taxon>
        <taxon>Neoptera</taxon>
        <taxon>Paraneoptera</taxon>
        <taxon>Hemiptera</taxon>
        <taxon>Auchenorrhyncha</taxon>
        <taxon>Membracoidea</taxon>
        <taxon>Cicadellidae</taxon>
        <taxon>Cicadellinae</taxon>
        <taxon>Proconiini</taxon>
        <taxon>Homalodisca</taxon>
    </lineage>
</organism>
<dbReference type="AlphaFoldDB" id="A0A1B6I0N0"/>
<reference evidence="2" key="1">
    <citation type="submission" date="2015-11" db="EMBL/GenBank/DDBJ databases">
        <title>De novo transcriptome assembly of four potential Pierce s Disease insect vectors from Arizona vineyards.</title>
        <authorList>
            <person name="Tassone E.E."/>
        </authorList>
    </citation>
    <scope>NUCLEOTIDE SEQUENCE</scope>
</reference>
<sequence length="207" mass="24022">MVIHWVYFTVANLGLIIFSKYMSENNETNIKLPFMPGFMIRKNGWLKNVCSIRLMIIALLVSLYSCGELVSDGVTPGLMVRFTHDNIYKSIVCSAFLLLGNKYGTPLLMGPWLSFTMKNMITTGAANFENYFFNPPHRNIFQFCTYFILATYIVLIQVLNWWIAICNHHSYLWSNIYNQIVMLTKTEEYSGENKLELELQEPNKVEI</sequence>
<dbReference type="EMBL" id="GECU01027227">
    <property type="protein sequence ID" value="JAS80479.1"/>
    <property type="molecule type" value="Transcribed_RNA"/>
</dbReference>
<accession>A0A1B6I0N0</accession>
<keyword evidence="1" id="KW-0812">Transmembrane</keyword>
<feature type="transmembrane region" description="Helical" evidence="1">
    <location>
        <begin position="140"/>
        <end position="163"/>
    </location>
</feature>
<gene>
    <name evidence="2" type="ORF">g.817</name>
</gene>
<feature type="transmembrane region" description="Helical" evidence="1">
    <location>
        <begin position="44"/>
        <end position="64"/>
    </location>
</feature>
<keyword evidence="1" id="KW-1133">Transmembrane helix</keyword>
<feature type="transmembrane region" description="Helical" evidence="1">
    <location>
        <begin position="6"/>
        <end position="23"/>
    </location>
</feature>
<protein>
    <submittedName>
        <fullName evidence="2">Uncharacterized protein</fullName>
    </submittedName>
</protein>
<evidence type="ECO:0000256" key="1">
    <source>
        <dbReference type="SAM" id="Phobius"/>
    </source>
</evidence>
<feature type="non-terminal residue" evidence="2">
    <location>
        <position position="207"/>
    </location>
</feature>
<evidence type="ECO:0000313" key="2">
    <source>
        <dbReference type="EMBL" id="JAS80479.1"/>
    </source>
</evidence>
<name>A0A1B6I0N0_9HEMI</name>
<keyword evidence="1" id="KW-0472">Membrane</keyword>
<proteinExistence type="predicted"/>